<dbReference type="SUPFAM" id="SSF46689">
    <property type="entry name" value="Homeodomain-like"/>
    <property type="match status" value="1"/>
</dbReference>
<name>A0ABP8VWJ9_9MICO</name>
<dbReference type="Pfam" id="PF17926">
    <property type="entry name" value="TetR_C_21"/>
    <property type="match status" value="1"/>
</dbReference>
<accession>A0ABP8VWJ9</accession>
<evidence type="ECO:0000313" key="5">
    <source>
        <dbReference type="Proteomes" id="UP001501295"/>
    </source>
</evidence>
<proteinExistence type="predicted"/>
<protein>
    <submittedName>
        <fullName evidence="4">TetR family transcriptional regulator</fullName>
    </submittedName>
</protein>
<dbReference type="RefSeq" id="WP_345375142.1">
    <property type="nucleotide sequence ID" value="NZ_BAABLM010000002.1"/>
</dbReference>
<dbReference type="Gene3D" id="1.10.357.10">
    <property type="entry name" value="Tetracycline Repressor, domain 2"/>
    <property type="match status" value="1"/>
</dbReference>
<dbReference type="PANTHER" id="PTHR30328">
    <property type="entry name" value="TRANSCRIPTIONAL REPRESSOR"/>
    <property type="match status" value="1"/>
</dbReference>
<keyword evidence="1 2" id="KW-0238">DNA-binding</keyword>
<evidence type="ECO:0000256" key="2">
    <source>
        <dbReference type="PROSITE-ProRule" id="PRU00335"/>
    </source>
</evidence>
<gene>
    <name evidence="4" type="ORF">GCM10025780_15800</name>
</gene>
<feature type="domain" description="HTH tetR-type" evidence="3">
    <location>
        <begin position="8"/>
        <end position="68"/>
    </location>
</feature>
<dbReference type="EMBL" id="BAABLM010000002">
    <property type="protein sequence ID" value="GAA4672441.1"/>
    <property type="molecule type" value="Genomic_DNA"/>
</dbReference>
<dbReference type="PROSITE" id="PS50977">
    <property type="entry name" value="HTH_TETR_2"/>
    <property type="match status" value="1"/>
</dbReference>
<dbReference type="InterPro" id="IPR036271">
    <property type="entry name" value="Tet_transcr_reg_TetR-rel_C_sf"/>
</dbReference>
<dbReference type="Pfam" id="PF00440">
    <property type="entry name" value="TetR_N"/>
    <property type="match status" value="1"/>
</dbReference>
<dbReference type="PANTHER" id="PTHR30328:SF54">
    <property type="entry name" value="HTH-TYPE TRANSCRIPTIONAL REPRESSOR SCO4008"/>
    <property type="match status" value="1"/>
</dbReference>
<dbReference type="InterPro" id="IPR009057">
    <property type="entry name" value="Homeodomain-like_sf"/>
</dbReference>
<feature type="DNA-binding region" description="H-T-H motif" evidence="2">
    <location>
        <begin position="31"/>
        <end position="50"/>
    </location>
</feature>
<dbReference type="InterPro" id="IPR050109">
    <property type="entry name" value="HTH-type_TetR-like_transc_reg"/>
</dbReference>
<dbReference type="InterPro" id="IPR001647">
    <property type="entry name" value="HTH_TetR"/>
</dbReference>
<dbReference type="InterPro" id="IPR041467">
    <property type="entry name" value="Sco4008_C"/>
</dbReference>
<organism evidence="4 5">
    <name type="scientific">Frondihabitans cladoniiphilus</name>
    <dbReference type="NCBI Taxonomy" id="715785"/>
    <lineage>
        <taxon>Bacteria</taxon>
        <taxon>Bacillati</taxon>
        <taxon>Actinomycetota</taxon>
        <taxon>Actinomycetes</taxon>
        <taxon>Micrococcales</taxon>
        <taxon>Microbacteriaceae</taxon>
        <taxon>Frondihabitans</taxon>
    </lineage>
</organism>
<dbReference type="PRINTS" id="PR00455">
    <property type="entry name" value="HTHTETR"/>
</dbReference>
<keyword evidence="5" id="KW-1185">Reference proteome</keyword>
<dbReference type="Proteomes" id="UP001501295">
    <property type="component" value="Unassembled WGS sequence"/>
</dbReference>
<sequence length="192" mass="21793">MARRYDSAESAKLLLEASGVEFARHGIGGARIDKIAERAGVNKASIYTYFGNKEDLFAATLEARLGELAHEVVVRSENVPAYVGQLFDFLCEHPEIVRLYEHEGMHYETTEVPDFARRETYHHDRVALIREAAQGDDPDAESIFLSLIGMAYWFIAAPQVVRMIYGPVDDAEVKRRYRAQIMETARRVVRAD</sequence>
<evidence type="ECO:0000256" key="1">
    <source>
        <dbReference type="ARBA" id="ARBA00023125"/>
    </source>
</evidence>
<comment type="caution">
    <text evidence="4">The sequence shown here is derived from an EMBL/GenBank/DDBJ whole genome shotgun (WGS) entry which is preliminary data.</text>
</comment>
<dbReference type="SUPFAM" id="SSF48498">
    <property type="entry name" value="Tetracyclin repressor-like, C-terminal domain"/>
    <property type="match status" value="1"/>
</dbReference>
<evidence type="ECO:0000313" key="4">
    <source>
        <dbReference type="EMBL" id="GAA4672441.1"/>
    </source>
</evidence>
<evidence type="ECO:0000259" key="3">
    <source>
        <dbReference type="PROSITE" id="PS50977"/>
    </source>
</evidence>
<reference evidence="5" key="1">
    <citation type="journal article" date="2019" name="Int. J. Syst. Evol. Microbiol.">
        <title>The Global Catalogue of Microorganisms (GCM) 10K type strain sequencing project: providing services to taxonomists for standard genome sequencing and annotation.</title>
        <authorList>
            <consortium name="The Broad Institute Genomics Platform"/>
            <consortium name="The Broad Institute Genome Sequencing Center for Infectious Disease"/>
            <person name="Wu L."/>
            <person name="Ma J."/>
        </authorList>
    </citation>
    <scope>NUCLEOTIDE SEQUENCE [LARGE SCALE GENOMIC DNA]</scope>
    <source>
        <strain evidence="5">JCM 18956</strain>
    </source>
</reference>